<evidence type="ECO:0000313" key="3">
    <source>
        <dbReference type="Proteomes" id="UP000199476"/>
    </source>
</evidence>
<dbReference type="Pfam" id="PF14451">
    <property type="entry name" value="Ub-Mut7C"/>
    <property type="match status" value="1"/>
</dbReference>
<dbReference type="InterPro" id="IPR016155">
    <property type="entry name" value="Mopterin_synth/thiamin_S_b"/>
</dbReference>
<dbReference type="InterPro" id="IPR027798">
    <property type="entry name" value="Ub_Mut7C"/>
</dbReference>
<accession>A0A1G9PVU3</accession>
<keyword evidence="3" id="KW-1185">Reference proteome</keyword>
<dbReference type="Proteomes" id="UP000199476">
    <property type="component" value="Unassembled WGS sequence"/>
</dbReference>
<name>A0A1G9PVU3_9FIRM</name>
<feature type="domain" description="Ubiquitin Mut7-C" evidence="1">
    <location>
        <begin position="1"/>
        <end position="77"/>
    </location>
</feature>
<dbReference type="InterPro" id="IPR012675">
    <property type="entry name" value="Beta-grasp_dom_sf"/>
</dbReference>
<evidence type="ECO:0000313" key="2">
    <source>
        <dbReference type="EMBL" id="SDM02874.1"/>
    </source>
</evidence>
<dbReference type="STRING" id="321763.SAMN04488692_11454"/>
<evidence type="ECO:0000259" key="1">
    <source>
        <dbReference type="Pfam" id="PF14451"/>
    </source>
</evidence>
<gene>
    <name evidence="2" type="ORF">SAMN04488692_11454</name>
</gene>
<dbReference type="EMBL" id="FNGO01000014">
    <property type="protein sequence ID" value="SDM02874.1"/>
    <property type="molecule type" value="Genomic_DNA"/>
</dbReference>
<sequence length="81" mass="9150">MARIEVKLLGNLKYYPEEKNKMQIIESEESDEIILNEVIEELNIPEDEINLILVNGREKSPNSKVEEGDSIKILPVVSGGI</sequence>
<protein>
    <submittedName>
        <fullName evidence="2">Mut7-C ubiquitin</fullName>
    </submittedName>
</protein>
<dbReference type="SUPFAM" id="SSF54285">
    <property type="entry name" value="MoaD/ThiS"/>
    <property type="match status" value="1"/>
</dbReference>
<proteinExistence type="predicted"/>
<reference evidence="2 3" key="1">
    <citation type="submission" date="2016-10" db="EMBL/GenBank/DDBJ databases">
        <authorList>
            <person name="de Groot N.N."/>
        </authorList>
    </citation>
    <scope>NUCLEOTIDE SEQUENCE [LARGE SCALE GENOMIC DNA]</scope>
    <source>
        <strain evidence="2 3">SLAS-1</strain>
    </source>
</reference>
<dbReference type="Gene3D" id="3.10.20.30">
    <property type="match status" value="1"/>
</dbReference>
<dbReference type="RefSeq" id="WP_089760662.1">
    <property type="nucleotide sequence ID" value="NZ_FNGO01000014.1"/>
</dbReference>
<dbReference type="AlphaFoldDB" id="A0A1G9PVU3"/>
<organism evidence="2 3">
    <name type="scientific">Halarsenatibacter silvermanii</name>
    <dbReference type="NCBI Taxonomy" id="321763"/>
    <lineage>
        <taxon>Bacteria</taxon>
        <taxon>Bacillati</taxon>
        <taxon>Bacillota</taxon>
        <taxon>Clostridia</taxon>
        <taxon>Halanaerobiales</taxon>
        <taxon>Halarsenatibacteraceae</taxon>
        <taxon>Halarsenatibacter</taxon>
    </lineage>
</organism>